<dbReference type="Gene3D" id="3.30.1010.10">
    <property type="entry name" value="Phosphatidylinositol 3-kinase Catalytic Subunit, Chain A, domain 4"/>
    <property type="match status" value="1"/>
</dbReference>
<dbReference type="InterPro" id="IPR011009">
    <property type="entry name" value="Kinase-like_dom_sf"/>
</dbReference>
<dbReference type="AlphaFoldDB" id="A0A3P6P6E3"/>
<dbReference type="EMBL" id="UYRU01001553">
    <property type="protein sequence ID" value="VDK31992.1"/>
    <property type="molecule type" value="Genomic_DNA"/>
</dbReference>
<feature type="domain" description="PI3K/PI4K catalytic" evidence="1">
    <location>
        <begin position="1"/>
        <end position="97"/>
    </location>
</feature>
<organism evidence="2 3">
    <name type="scientific">Dibothriocephalus latus</name>
    <name type="common">Fish tapeworm</name>
    <name type="synonym">Diphyllobothrium latum</name>
    <dbReference type="NCBI Taxonomy" id="60516"/>
    <lineage>
        <taxon>Eukaryota</taxon>
        <taxon>Metazoa</taxon>
        <taxon>Spiralia</taxon>
        <taxon>Lophotrochozoa</taxon>
        <taxon>Platyhelminthes</taxon>
        <taxon>Cestoda</taxon>
        <taxon>Eucestoda</taxon>
        <taxon>Diphyllobothriidea</taxon>
        <taxon>Diphyllobothriidae</taxon>
        <taxon>Dibothriocephalus</taxon>
    </lineage>
</organism>
<sequence>MDALICHLMEVADSIWLSAGLDFRMVHFKVLPISPDCGVVELTCHACNSLSVSTHEDHQLSLQNMGVNWCTRPGLYRLQILSLVATIFGSKIFSRAQ</sequence>
<dbReference type="PROSITE" id="PS50290">
    <property type="entry name" value="PI3_4_KINASE_3"/>
    <property type="match status" value="1"/>
</dbReference>
<accession>A0A3P6P6E3</accession>
<proteinExistence type="predicted"/>
<dbReference type="OrthoDB" id="67688at2759"/>
<keyword evidence="3" id="KW-1185">Reference proteome</keyword>
<protein>
    <recommendedName>
        <fullName evidence="1">PI3K/PI4K catalytic domain-containing protein</fullName>
    </recommendedName>
</protein>
<dbReference type="InterPro" id="IPR000403">
    <property type="entry name" value="PI3/4_kinase_cat_dom"/>
</dbReference>
<gene>
    <name evidence="2" type="ORF">DILT_LOCUS387</name>
</gene>
<evidence type="ECO:0000313" key="3">
    <source>
        <dbReference type="Proteomes" id="UP000281553"/>
    </source>
</evidence>
<dbReference type="SUPFAM" id="SSF56112">
    <property type="entry name" value="Protein kinase-like (PK-like)"/>
    <property type="match status" value="1"/>
</dbReference>
<dbReference type="Proteomes" id="UP000281553">
    <property type="component" value="Unassembled WGS sequence"/>
</dbReference>
<evidence type="ECO:0000259" key="1">
    <source>
        <dbReference type="PROSITE" id="PS50290"/>
    </source>
</evidence>
<name>A0A3P6P6E3_DIBLA</name>
<reference evidence="2 3" key="1">
    <citation type="submission" date="2018-11" db="EMBL/GenBank/DDBJ databases">
        <authorList>
            <consortium name="Pathogen Informatics"/>
        </authorList>
    </citation>
    <scope>NUCLEOTIDE SEQUENCE [LARGE SCALE GENOMIC DNA]</scope>
</reference>
<evidence type="ECO:0000313" key="2">
    <source>
        <dbReference type="EMBL" id="VDK31992.1"/>
    </source>
</evidence>